<name>A0A2T0BR89_9CLOT</name>
<feature type="region of interest" description="Disordered" evidence="3">
    <location>
        <begin position="122"/>
        <end position="142"/>
    </location>
</feature>
<keyword evidence="1 2" id="KW-0129">CBS domain</keyword>
<gene>
    <name evidence="5" type="primary">hrp1</name>
    <name evidence="5" type="ORF">CLLU_06810</name>
</gene>
<dbReference type="AlphaFoldDB" id="A0A2T0BR89"/>
<accession>A0A2T0BR89</accession>
<dbReference type="OrthoDB" id="9802114at2"/>
<dbReference type="CDD" id="cd04622">
    <property type="entry name" value="CBS_pair_HRP1_like"/>
    <property type="match status" value="1"/>
</dbReference>
<feature type="domain" description="CBS" evidence="4">
    <location>
        <begin position="72"/>
        <end position="128"/>
    </location>
</feature>
<evidence type="ECO:0000259" key="4">
    <source>
        <dbReference type="PROSITE" id="PS51371"/>
    </source>
</evidence>
<dbReference type="SMART" id="SM00116">
    <property type="entry name" value="CBS"/>
    <property type="match status" value="2"/>
</dbReference>
<evidence type="ECO:0000256" key="2">
    <source>
        <dbReference type="PROSITE-ProRule" id="PRU00703"/>
    </source>
</evidence>
<dbReference type="PANTHER" id="PTHR43080:SF2">
    <property type="entry name" value="CBS DOMAIN-CONTAINING PROTEIN"/>
    <property type="match status" value="1"/>
</dbReference>
<evidence type="ECO:0000256" key="3">
    <source>
        <dbReference type="SAM" id="MobiDB-lite"/>
    </source>
</evidence>
<dbReference type="Gene3D" id="3.10.580.10">
    <property type="entry name" value="CBS-domain"/>
    <property type="match status" value="1"/>
</dbReference>
<proteinExistence type="predicted"/>
<evidence type="ECO:0000256" key="1">
    <source>
        <dbReference type="ARBA" id="ARBA00023122"/>
    </source>
</evidence>
<dbReference type="PANTHER" id="PTHR43080">
    <property type="entry name" value="CBS DOMAIN-CONTAINING PROTEIN CBSX3, MITOCHONDRIAL"/>
    <property type="match status" value="1"/>
</dbReference>
<organism evidence="5 6">
    <name type="scientific">Clostridium luticellarii</name>
    <dbReference type="NCBI Taxonomy" id="1691940"/>
    <lineage>
        <taxon>Bacteria</taxon>
        <taxon>Bacillati</taxon>
        <taxon>Bacillota</taxon>
        <taxon>Clostridia</taxon>
        <taxon>Eubacteriales</taxon>
        <taxon>Clostridiaceae</taxon>
        <taxon>Clostridium</taxon>
    </lineage>
</organism>
<comment type="caution">
    <text evidence="5">The sequence shown here is derived from an EMBL/GenBank/DDBJ whole genome shotgun (WGS) entry which is preliminary data.</text>
</comment>
<dbReference type="RefSeq" id="WP_106008182.1">
    <property type="nucleotide sequence ID" value="NZ_JALCPJ010000007.1"/>
</dbReference>
<sequence length="142" mass="15211">MKVKDIMTKSVVSLKAGDTIERAAEIMQQNNVGSVPVCDGDRIIGIITDRDIAVRSAVKGESYNSRTVRDVMSSNPVTGSPDMDIRDASRIMSERQIRRLPVVEDECLVGIVSLGDLATNSKSNEQAGDALSSISSPSISQS</sequence>
<evidence type="ECO:0000313" key="5">
    <source>
        <dbReference type="EMBL" id="PRR86365.1"/>
    </source>
</evidence>
<dbReference type="InterPro" id="IPR051257">
    <property type="entry name" value="Diverse_CBS-Domain"/>
</dbReference>
<protein>
    <submittedName>
        <fullName evidence="5">Hypoxic response protein 1</fullName>
    </submittedName>
</protein>
<keyword evidence="6" id="KW-1185">Reference proteome</keyword>
<dbReference type="InterPro" id="IPR000644">
    <property type="entry name" value="CBS_dom"/>
</dbReference>
<reference evidence="5 6" key="1">
    <citation type="submission" date="2018-03" db="EMBL/GenBank/DDBJ databases">
        <title>Genome sequence of Clostridium luticellarii DSM 29923.</title>
        <authorList>
            <person name="Poehlein A."/>
            <person name="Daniel R."/>
        </authorList>
    </citation>
    <scope>NUCLEOTIDE SEQUENCE [LARGE SCALE GENOMIC DNA]</scope>
    <source>
        <strain evidence="5 6">DSM 29923</strain>
    </source>
</reference>
<dbReference type="SUPFAM" id="SSF54631">
    <property type="entry name" value="CBS-domain pair"/>
    <property type="match status" value="1"/>
</dbReference>
<dbReference type="Proteomes" id="UP000237798">
    <property type="component" value="Unassembled WGS sequence"/>
</dbReference>
<feature type="compositionally biased region" description="Low complexity" evidence="3">
    <location>
        <begin position="132"/>
        <end position="142"/>
    </location>
</feature>
<evidence type="ECO:0000313" key="6">
    <source>
        <dbReference type="Proteomes" id="UP000237798"/>
    </source>
</evidence>
<dbReference type="Pfam" id="PF00571">
    <property type="entry name" value="CBS"/>
    <property type="match status" value="2"/>
</dbReference>
<dbReference type="PROSITE" id="PS51371">
    <property type="entry name" value="CBS"/>
    <property type="match status" value="2"/>
</dbReference>
<feature type="domain" description="CBS" evidence="4">
    <location>
        <begin position="7"/>
        <end position="63"/>
    </location>
</feature>
<dbReference type="InterPro" id="IPR046342">
    <property type="entry name" value="CBS_dom_sf"/>
</dbReference>
<dbReference type="EMBL" id="PVXP01000005">
    <property type="protein sequence ID" value="PRR86365.1"/>
    <property type="molecule type" value="Genomic_DNA"/>
</dbReference>